<evidence type="ECO:0000256" key="4">
    <source>
        <dbReference type="SAM" id="MobiDB-lite"/>
    </source>
</evidence>
<feature type="compositionally biased region" description="Acidic residues" evidence="4">
    <location>
        <begin position="346"/>
        <end position="369"/>
    </location>
</feature>
<keyword evidence="6" id="KW-1185">Reference proteome</keyword>
<dbReference type="SUPFAM" id="SSF52047">
    <property type="entry name" value="RNI-like"/>
    <property type="match status" value="1"/>
</dbReference>
<dbReference type="AlphaFoldDB" id="A0A0D0DZH0"/>
<reference evidence="6" key="2">
    <citation type="submission" date="2015-01" db="EMBL/GenBank/DDBJ databases">
        <title>Evolutionary Origins and Diversification of the Mycorrhizal Mutualists.</title>
        <authorList>
            <consortium name="DOE Joint Genome Institute"/>
            <consortium name="Mycorrhizal Genomics Consortium"/>
            <person name="Kohler A."/>
            <person name="Kuo A."/>
            <person name="Nagy L.G."/>
            <person name="Floudas D."/>
            <person name="Copeland A."/>
            <person name="Barry K.W."/>
            <person name="Cichocki N."/>
            <person name="Veneault-Fourrey C."/>
            <person name="LaButti K."/>
            <person name="Lindquist E.A."/>
            <person name="Lipzen A."/>
            <person name="Lundell T."/>
            <person name="Morin E."/>
            <person name="Murat C."/>
            <person name="Riley R."/>
            <person name="Ohm R."/>
            <person name="Sun H."/>
            <person name="Tunlid A."/>
            <person name="Henrissat B."/>
            <person name="Grigoriev I.V."/>
            <person name="Hibbett D.S."/>
            <person name="Martin F."/>
        </authorList>
    </citation>
    <scope>NUCLEOTIDE SEQUENCE [LARGE SCALE GENOMIC DNA]</scope>
    <source>
        <strain evidence="6">Ve08.2h10</strain>
    </source>
</reference>
<dbReference type="OrthoDB" id="184583at2759"/>
<proteinExistence type="predicted"/>
<dbReference type="Proteomes" id="UP000054538">
    <property type="component" value="Unassembled WGS sequence"/>
</dbReference>
<evidence type="ECO:0000256" key="2">
    <source>
        <dbReference type="ARBA" id="ARBA00022614"/>
    </source>
</evidence>
<dbReference type="FunCoup" id="A0A0D0DZH0">
    <property type="interactions" value="118"/>
</dbReference>
<organism evidence="5 6">
    <name type="scientific">Paxillus rubicundulus Ve08.2h10</name>
    <dbReference type="NCBI Taxonomy" id="930991"/>
    <lineage>
        <taxon>Eukaryota</taxon>
        <taxon>Fungi</taxon>
        <taxon>Dikarya</taxon>
        <taxon>Basidiomycota</taxon>
        <taxon>Agaricomycotina</taxon>
        <taxon>Agaricomycetes</taxon>
        <taxon>Agaricomycetidae</taxon>
        <taxon>Boletales</taxon>
        <taxon>Paxilineae</taxon>
        <taxon>Paxillaceae</taxon>
        <taxon>Paxillus</taxon>
    </lineage>
</organism>
<dbReference type="HOGENOM" id="CLU_028747_3_0_1"/>
<name>A0A0D0DZH0_9AGAM</name>
<keyword evidence="3" id="KW-0677">Repeat</keyword>
<dbReference type="GO" id="GO:0005634">
    <property type="term" value="C:nucleus"/>
    <property type="evidence" value="ECO:0007669"/>
    <property type="project" value="TreeGrafter"/>
</dbReference>
<dbReference type="SMART" id="SM00368">
    <property type="entry name" value="LRR_RI"/>
    <property type="match status" value="7"/>
</dbReference>
<evidence type="ECO:0008006" key="7">
    <source>
        <dbReference type="Google" id="ProtNLM"/>
    </source>
</evidence>
<dbReference type="CDD" id="cd00116">
    <property type="entry name" value="LRR_RI"/>
    <property type="match status" value="1"/>
</dbReference>
<reference evidence="5 6" key="1">
    <citation type="submission" date="2014-04" db="EMBL/GenBank/DDBJ databases">
        <authorList>
            <consortium name="DOE Joint Genome Institute"/>
            <person name="Kuo A."/>
            <person name="Kohler A."/>
            <person name="Jargeat P."/>
            <person name="Nagy L.G."/>
            <person name="Floudas D."/>
            <person name="Copeland A."/>
            <person name="Barry K.W."/>
            <person name="Cichocki N."/>
            <person name="Veneault-Fourrey C."/>
            <person name="LaButti K."/>
            <person name="Lindquist E.A."/>
            <person name="Lipzen A."/>
            <person name="Lundell T."/>
            <person name="Morin E."/>
            <person name="Murat C."/>
            <person name="Sun H."/>
            <person name="Tunlid A."/>
            <person name="Henrissat B."/>
            <person name="Grigoriev I.V."/>
            <person name="Hibbett D.S."/>
            <person name="Martin F."/>
            <person name="Nordberg H.P."/>
            <person name="Cantor M.N."/>
            <person name="Hua S.X."/>
        </authorList>
    </citation>
    <scope>NUCLEOTIDE SEQUENCE [LARGE SCALE GENOMIC DNA]</scope>
    <source>
        <strain evidence="5 6">Ve08.2h10</strain>
    </source>
</reference>
<dbReference type="GO" id="GO:0005096">
    <property type="term" value="F:GTPase activator activity"/>
    <property type="evidence" value="ECO:0007669"/>
    <property type="project" value="UniProtKB-KW"/>
</dbReference>
<dbReference type="Gene3D" id="3.80.10.10">
    <property type="entry name" value="Ribonuclease Inhibitor"/>
    <property type="match status" value="1"/>
</dbReference>
<dbReference type="STRING" id="930991.A0A0D0DZH0"/>
<dbReference type="InParanoid" id="A0A0D0DZH0"/>
<dbReference type="InterPro" id="IPR001611">
    <property type="entry name" value="Leu-rich_rpt"/>
</dbReference>
<dbReference type="Pfam" id="PF13516">
    <property type="entry name" value="LRR_6"/>
    <property type="match status" value="1"/>
</dbReference>
<evidence type="ECO:0000256" key="1">
    <source>
        <dbReference type="ARBA" id="ARBA00022468"/>
    </source>
</evidence>
<dbReference type="GO" id="GO:0048471">
    <property type="term" value="C:perinuclear region of cytoplasm"/>
    <property type="evidence" value="ECO:0007669"/>
    <property type="project" value="TreeGrafter"/>
</dbReference>
<sequence length="393" mass="43310">MAADPKILDIRGQSLKLNTAADVIPLLEGYDPTLVEEVHLGGNTIGIEAAQEFARFLEKTQSLKVADFADIFTGRLISEIPDALKALCDAIEPKSTIVEINLSDNALGVRSVEPMRNLFEHNRFEILRLNNNGLGPDAGTMVAGWLKKSAELSKAKGFTSNLKTVVCGRNRLESGSAGAWADAFAEHGTLVEVRLPQNAIWTAGIEALAWGLSKCPNLRYLDLQDNTFIKDGSKAAVDAWAEALPKLSALETLVFSDCVLSEDGKDEVPPLLQKLAEGSNPNLANLQLQNNNLKASTFKFFAESLQSLPKLKWLELQWNDVEDDSEDDIDTIRQVMEQRSGKLLLEEEEEEEEEEEGEEAAKEEEEQPLSEDARKTEEVVDALADMMNKVSVK</sequence>
<dbReference type="InterPro" id="IPR032675">
    <property type="entry name" value="LRR_dom_sf"/>
</dbReference>
<protein>
    <recommendedName>
        <fullName evidence="7">Ran GTPase-activating protein 1</fullName>
    </recommendedName>
</protein>
<dbReference type="PANTHER" id="PTHR24113">
    <property type="entry name" value="RAN GTPASE-ACTIVATING PROTEIN 1"/>
    <property type="match status" value="1"/>
</dbReference>
<dbReference type="PANTHER" id="PTHR24113:SF12">
    <property type="entry name" value="RAN GTPASE-ACTIVATING PROTEIN 1"/>
    <property type="match status" value="1"/>
</dbReference>
<evidence type="ECO:0000256" key="3">
    <source>
        <dbReference type="ARBA" id="ARBA00022737"/>
    </source>
</evidence>
<gene>
    <name evidence="5" type="ORF">PAXRUDRAFT_829903</name>
</gene>
<dbReference type="InterPro" id="IPR027038">
    <property type="entry name" value="RanGap"/>
</dbReference>
<dbReference type="EMBL" id="KN825274">
    <property type="protein sequence ID" value="KIK92494.1"/>
    <property type="molecule type" value="Genomic_DNA"/>
</dbReference>
<evidence type="ECO:0000313" key="5">
    <source>
        <dbReference type="EMBL" id="KIK92494.1"/>
    </source>
</evidence>
<keyword evidence="1" id="KW-0343">GTPase activation</keyword>
<accession>A0A0D0DZH0</accession>
<keyword evidence="2" id="KW-0433">Leucine-rich repeat</keyword>
<feature type="region of interest" description="Disordered" evidence="4">
    <location>
        <begin position="341"/>
        <end position="378"/>
    </location>
</feature>
<dbReference type="GO" id="GO:0031267">
    <property type="term" value="F:small GTPase binding"/>
    <property type="evidence" value="ECO:0007669"/>
    <property type="project" value="TreeGrafter"/>
</dbReference>
<dbReference type="GO" id="GO:0005829">
    <property type="term" value="C:cytosol"/>
    <property type="evidence" value="ECO:0007669"/>
    <property type="project" value="TreeGrafter"/>
</dbReference>
<evidence type="ECO:0000313" key="6">
    <source>
        <dbReference type="Proteomes" id="UP000054538"/>
    </source>
</evidence>
<dbReference type="GO" id="GO:0006913">
    <property type="term" value="P:nucleocytoplasmic transport"/>
    <property type="evidence" value="ECO:0007669"/>
    <property type="project" value="TreeGrafter"/>
</dbReference>